<evidence type="ECO:0000256" key="2">
    <source>
        <dbReference type="PROSITE-ProRule" id="PRU00023"/>
    </source>
</evidence>
<dbReference type="PANTHER" id="PTHR22958">
    <property type="entry name" value="GLYCEROPHOSPHORYL DIESTER PHOSPHODIESTERASE"/>
    <property type="match status" value="1"/>
</dbReference>
<proteinExistence type="predicted"/>
<evidence type="ECO:0000313" key="4">
    <source>
        <dbReference type="EMBL" id="KAJ5381153.1"/>
    </source>
</evidence>
<comment type="caution">
    <text evidence="4">The sequence shown here is derived from an EMBL/GenBank/DDBJ whole genome shotgun (WGS) entry which is preliminary data.</text>
</comment>
<dbReference type="RefSeq" id="XP_056558724.1">
    <property type="nucleotide sequence ID" value="XM_056696512.1"/>
</dbReference>
<dbReference type="InterPro" id="IPR057506">
    <property type="entry name" value="C2_GPCPD1"/>
</dbReference>
<dbReference type="PROSITE" id="PS51704">
    <property type="entry name" value="GP_PDE"/>
    <property type="match status" value="1"/>
</dbReference>
<dbReference type="PROSITE" id="PS50088">
    <property type="entry name" value="ANK_REPEAT"/>
    <property type="match status" value="2"/>
</dbReference>
<dbReference type="EMBL" id="JAPZBS010000002">
    <property type="protein sequence ID" value="KAJ5381153.1"/>
    <property type="molecule type" value="Genomic_DNA"/>
</dbReference>
<dbReference type="AlphaFoldDB" id="A0A9W9SM80"/>
<dbReference type="Gene3D" id="1.25.40.20">
    <property type="entry name" value="Ankyrin repeat-containing domain"/>
    <property type="match status" value="2"/>
</dbReference>
<feature type="repeat" description="ANK" evidence="2">
    <location>
        <begin position="464"/>
        <end position="496"/>
    </location>
</feature>
<dbReference type="InterPro" id="IPR017946">
    <property type="entry name" value="PLC-like_Pdiesterase_TIM-brl"/>
</dbReference>
<evidence type="ECO:0000259" key="3">
    <source>
        <dbReference type="PROSITE" id="PS51704"/>
    </source>
</evidence>
<protein>
    <recommendedName>
        <fullName evidence="3">GP-PDE domain-containing protein</fullName>
    </recommendedName>
</protein>
<dbReference type="GO" id="GO:0046475">
    <property type="term" value="P:glycerophospholipid catabolic process"/>
    <property type="evidence" value="ECO:0007669"/>
    <property type="project" value="TreeGrafter"/>
</dbReference>
<accession>A0A9W9SM80</accession>
<dbReference type="PROSITE" id="PS50297">
    <property type="entry name" value="ANK_REP_REGION"/>
    <property type="match status" value="2"/>
</dbReference>
<evidence type="ECO:0000256" key="1">
    <source>
        <dbReference type="ARBA" id="ARBA00022801"/>
    </source>
</evidence>
<dbReference type="Gene3D" id="3.20.20.190">
    <property type="entry name" value="Phosphatidylinositol (PI) phosphodiesterase"/>
    <property type="match status" value="1"/>
</dbReference>
<dbReference type="InterPro" id="IPR036770">
    <property type="entry name" value="Ankyrin_rpt-contain_sf"/>
</dbReference>
<dbReference type="Pfam" id="PF25329">
    <property type="entry name" value="C2_GDE1"/>
    <property type="match status" value="1"/>
</dbReference>
<dbReference type="Proteomes" id="UP001147782">
    <property type="component" value="Unassembled WGS sequence"/>
</dbReference>
<sequence>MSIATQFRQQVTLLDNLISEINRVQVFYDKVYSTVWDEISGISPGPRFPGQNDWKLADKPELQFHLETLAQCFVALTTLQTFGAVNSRGFETLWGKLDRLKPHPSVAAMLDELKLKLSAAQFSCQTELIYDLGRLRTSITTIIKILSCNSFTSQRSLILHHFAQNSFLTLDNVDDLHQAIRDGNALALEKNLRDLEGTVGVEKRPIQELLSVLVQVSMVYGSEACLIKLLQMSQSLQTDEDFTNVCLPSVINKTILKIGHQRTFLESLSQITSCDHEQVTPILGDTMLSLLKGVLASFATKIQISFTHKTFYNRVTLHYAAQYGLADVCQLLLRHMQVSDSDHDHPLSESILLENDFGNSPLRLAILYGFEEISRHLLEYLRYNEGFDSHDGKPVPGSLVIDAVSGINPSPEFLKSIVAAKANVNYQGLAGETGLYIAARLGNTELVECLLALGASPAFVENNKGWSPLIVASVEGHLVIVEALLRAGADAEYKDRRGWTALDHAAFRGHITLSRRLRQSISPNTPSYPLSGSGTAPHAVRKISSVTSQTVILVNLGSFDSKKNVKPIDINQYQLQTESIAESGAGLSIEISLIGGQGPSYSVDLPILEDMTNKPWAFYTNDPENARILFKVRRETVNADKLKEYEHIGSAVALLEDLKQGLGSARESLIRDYKIPVLSTGILDHIGAITFSFLAVKPFTQPKFSLPARDTLWKEGGRTKVVGHRGLGQNKPGGKHLSIGENTTLSFLTAIDLGADWVELDVQLTKDLVPVVYHDFPVSETGTDAWMHNLSLEQFIHISDCQSRPEKASLVEPSSRKTRSYSLDPSNDCKPVHIMEQLKQTFEFKQKGFKGNLRGDFIQQSFLTLNDLLSQTPDSVALNIEIKYPMLFEAADDWKSDIFVIEVNLFVDTILSTILSHPSCRRRPILFSSFSPEVCILVSLKQNVFPILFLNDSGNWPTGDVRASSLQEAIHFASSWGLDGIVMASEPYVFAPLLVGVAKERGLVTSSYGALNDDPECAKIQAAAGIDQIIVDAVHLISETLGSVSL</sequence>
<dbReference type="Pfam" id="PF12796">
    <property type="entry name" value="Ank_2"/>
    <property type="match status" value="1"/>
</dbReference>
<dbReference type="InterPro" id="IPR030395">
    <property type="entry name" value="GP_PDE_dom"/>
</dbReference>
<dbReference type="InterPro" id="IPR002110">
    <property type="entry name" value="Ankyrin_rpt"/>
</dbReference>
<reference evidence="4" key="1">
    <citation type="submission" date="2022-11" db="EMBL/GenBank/DDBJ databases">
        <authorList>
            <person name="Petersen C."/>
        </authorList>
    </citation>
    <scope>NUCLEOTIDE SEQUENCE</scope>
    <source>
        <strain evidence="4">IBT 29864</strain>
    </source>
</reference>
<dbReference type="OrthoDB" id="197419at2759"/>
<reference evidence="4" key="2">
    <citation type="journal article" date="2023" name="IMA Fungus">
        <title>Comparative genomic study of the Penicillium genus elucidates a diverse pangenome and 15 lateral gene transfer events.</title>
        <authorList>
            <person name="Petersen C."/>
            <person name="Sorensen T."/>
            <person name="Nielsen M.R."/>
            <person name="Sondergaard T.E."/>
            <person name="Sorensen J.L."/>
            <person name="Fitzpatrick D.A."/>
            <person name="Frisvad J.C."/>
            <person name="Nielsen K.L."/>
        </authorList>
    </citation>
    <scope>NUCLEOTIDE SEQUENCE</scope>
    <source>
        <strain evidence="4">IBT 29864</strain>
    </source>
</reference>
<organism evidence="4 5">
    <name type="scientific">Penicillium cataractarum</name>
    <dbReference type="NCBI Taxonomy" id="2100454"/>
    <lineage>
        <taxon>Eukaryota</taxon>
        <taxon>Fungi</taxon>
        <taxon>Dikarya</taxon>
        <taxon>Ascomycota</taxon>
        <taxon>Pezizomycotina</taxon>
        <taxon>Eurotiomycetes</taxon>
        <taxon>Eurotiomycetidae</taxon>
        <taxon>Eurotiales</taxon>
        <taxon>Aspergillaceae</taxon>
        <taxon>Penicillium</taxon>
    </lineage>
</organism>
<dbReference type="PANTHER" id="PTHR22958:SF1">
    <property type="entry name" value="GLYCEROPHOSPHOCHOLINE PHOSPHODIESTERASE GPCPD1"/>
    <property type="match status" value="1"/>
</dbReference>
<dbReference type="GO" id="GO:0047389">
    <property type="term" value="F:glycerophosphocholine phosphodiesterase activity"/>
    <property type="evidence" value="ECO:0007669"/>
    <property type="project" value="TreeGrafter"/>
</dbReference>
<dbReference type="SMART" id="SM00248">
    <property type="entry name" value="ANK"/>
    <property type="match status" value="5"/>
</dbReference>
<name>A0A9W9SM80_9EURO</name>
<evidence type="ECO:0000313" key="5">
    <source>
        <dbReference type="Proteomes" id="UP001147782"/>
    </source>
</evidence>
<dbReference type="InterPro" id="IPR051578">
    <property type="entry name" value="GDPD"/>
</dbReference>
<feature type="domain" description="GP-PDE" evidence="3">
    <location>
        <begin position="719"/>
        <end position="1041"/>
    </location>
</feature>
<keyword evidence="5" id="KW-1185">Reference proteome</keyword>
<dbReference type="GeneID" id="81435689"/>
<keyword evidence="1" id="KW-0378">Hydrolase</keyword>
<dbReference type="SUPFAM" id="SSF51695">
    <property type="entry name" value="PLC-like phosphodiesterases"/>
    <property type="match status" value="1"/>
</dbReference>
<dbReference type="Pfam" id="PF03009">
    <property type="entry name" value="GDPD"/>
    <property type="match status" value="1"/>
</dbReference>
<dbReference type="SUPFAM" id="SSF48403">
    <property type="entry name" value="Ankyrin repeat"/>
    <property type="match status" value="1"/>
</dbReference>
<feature type="repeat" description="ANK" evidence="2">
    <location>
        <begin position="430"/>
        <end position="462"/>
    </location>
</feature>
<gene>
    <name evidence="4" type="ORF">N7496_003581</name>
</gene>
<keyword evidence="2" id="KW-0040">ANK repeat</keyword>